<keyword evidence="3" id="KW-1185">Reference proteome</keyword>
<dbReference type="AlphaFoldDB" id="A0A517DTH1"/>
<name>A0A517DTH1_9FIRM</name>
<reference evidence="2 3" key="1">
    <citation type="submission" date="2019-02" db="EMBL/GenBank/DDBJ databases">
        <title>Closed genome of Sporomusa termitida DSM 4440.</title>
        <authorList>
            <person name="Poehlein A."/>
            <person name="Daniel R."/>
        </authorList>
    </citation>
    <scope>NUCLEOTIDE SEQUENCE [LARGE SCALE GENOMIC DNA]</scope>
    <source>
        <strain evidence="2 3">DSM 4440</strain>
    </source>
</reference>
<feature type="region of interest" description="Disordered" evidence="1">
    <location>
        <begin position="1"/>
        <end position="34"/>
    </location>
</feature>
<dbReference type="Proteomes" id="UP000320776">
    <property type="component" value="Chromosome"/>
</dbReference>
<evidence type="ECO:0000256" key="1">
    <source>
        <dbReference type="SAM" id="MobiDB-lite"/>
    </source>
</evidence>
<gene>
    <name evidence="2" type="ORF">SPTER_19370</name>
</gene>
<dbReference type="EMBL" id="CP036259">
    <property type="protein sequence ID" value="QDR80608.1"/>
    <property type="molecule type" value="Genomic_DNA"/>
</dbReference>
<organism evidence="2 3">
    <name type="scientific">Sporomusa termitida</name>
    <dbReference type="NCBI Taxonomy" id="2377"/>
    <lineage>
        <taxon>Bacteria</taxon>
        <taxon>Bacillati</taxon>
        <taxon>Bacillota</taxon>
        <taxon>Negativicutes</taxon>
        <taxon>Selenomonadales</taxon>
        <taxon>Sporomusaceae</taxon>
        <taxon>Sporomusa</taxon>
    </lineage>
</organism>
<evidence type="ECO:0000313" key="2">
    <source>
        <dbReference type="EMBL" id="QDR80608.1"/>
    </source>
</evidence>
<feature type="compositionally biased region" description="Polar residues" evidence="1">
    <location>
        <begin position="1"/>
        <end position="11"/>
    </location>
</feature>
<accession>A0A517DTH1</accession>
<proteinExistence type="predicted"/>
<sequence>MKNTGETSGKDTQGAAKASGFVKPDKDAKKSKNK</sequence>
<dbReference type="KEGG" id="sted:SPTER_19370"/>
<evidence type="ECO:0000313" key="3">
    <source>
        <dbReference type="Proteomes" id="UP000320776"/>
    </source>
</evidence>
<protein>
    <submittedName>
        <fullName evidence="2">Uncharacterized protein</fullName>
    </submittedName>
</protein>
<feature type="compositionally biased region" description="Basic and acidic residues" evidence="1">
    <location>
        <begin position="23"/>
        <end position="34"/>
    </location>
</feature>